<gene>
    <name evidence="1" type="ORF">L1987_72189</name>
</gene>
<reference evidence="2" key="1">
    <citation type="journal article" date="2022" name="Mol. Ecol. Resour.">
        <title>The genomes of chicory, endive, great burdock and yacon provide insights into Asteraceae palaeo-polyploidization history and plant inulin production.</title>
        <authorList>
            <person name="Fan W."/>
            <person name="Wang S."/>
            <person name="Wang H."/>
            <person name="Wang A."/>
            <person name="Jiang F."/>
            <person name="Liu H."/>
            <person name="Zhao H."/>
            <person name="Xu D."/>
            <person name="Zhang Y."/>
        </authorList>
    </citation>
    <scope>NUCLEOTIDE SEQUENCE [LARGE SCALE GENOMIC DNA]</scope>
    <source>
        <strain evidence="2">cv. Yunnan</strain>
    </source>
</reference>
<comment type="caution">
    <text evidence="1">The sequence shown here is derived from an EMBL/GenBank/DDBJ whole genome shotgun (WGS) entry which is preliminary data.</text>
</comment>
<keyword evidence="2" id="KW-1185">Reference proteome</keyword>
<dbReference type="Proteomes" id="UP001056120">
    <property type="component" value="Linkage Group LG24"/>
</dbReference>
<protein>
    <submittedName>
        <fullName evidence="1">Uncharacterized protein</fullName>
    </submittedName>
</protein>
<name>A0ACB9AUT6_9ASTR</name>
<sequence length="142" mass="16113">MILSTKSCLSLGLKKLLRRVRCHLDGDRKGEFFKDDYPFRFSTDTLHSLEKFDLSILCPDVTDASKMFGMLQHLYGVKFLTLNLELVEDPKSQRHKCNITSRDGPWFKKASLSVRRVAPKAAVAALQRWQGKVFGALQGKAP</sequence>
<dbReference type="EMBL" id="CM042041">
    <property type="protein sequence ID" value="KAI3713607.1"/>
    <property type="molecule type" value="Genomic_DNA"/>
</dbReference>
<proteinExistence type="predicted"/>
<organism evidence="1 2">
    <name type="scientific">Smallanthus sonchifolius</name>
    <dbReference type="NCBI Taxonomy" id="185202"/>
    <lineage>
        <taxon>Eukaryota</taxon>
        <taxon>Viridiplantae</taxon>
        <taxon>Streptophyta</taxon>
        <taxon>Embryophyta</taxon>
        <taxon>Tracheophyta</taxon>
        <taxon>Spermatophyta</taxon>
        <taxon>Magnoliopsida</taxon>
        <taxon>eudicotyledons</taxon>
        <taxon>Gunneridae</taxon>
        <taxon>Pentapetalae</taxon>
        <taxon>asterids</taxon>
        <taxon>campanulids</taxon>
        <taxon>Asterales</taxon>
        <taxon>Asteraceae</taxon>
        <taxon>Asteroideae</taxon>
        <taxon>Heliantheae alliance</taxon>
        <taxon>Millerieae</taxon>
        <taxon>Smallanthus</taxon>
    </lineage>
</organism>
<evidence type="ECO:0000313" key="1">
    <source>
        <dbReference type="EMBL" id="KAI3713607.1"/>
    </source>
</evidence>
<evidence type="ECO:0000313" key="2">
    <source>
        <dbReference type="Proteomes" id="UP001056120"/>
    </source>
</evidence>
<reference evidence="1 2" key="2">
    <citation type="journal article" date="2022" name="Mol. Ecol. Resour.">
        <title>The genomes of chicory, endive, great burdock and yacon provide insights into Asteraceae paleo-polyploidization history and plant inulin production.</title>
        <authorList>
            <person name="Fan W."/>
            <person name="Wang S."/>
            <person name="Wang H."/>
            <person name="Wang A."/>
            <person name="Jiang F."/>
            <person name="Liu H."/>
            <person name="Zhao H."/>
            <person name="Xu D."/>
            <person name="Zhang Y."/>
        </authorList>
    </citation>
    <scope>NUCLEOTIDE SEQUENCE [LARGE SCALE GENOMIC DNA]</scope>
    <source>
        <strain evidence="2">cv. Yunnan</strain>
        <tissue evidence="1">Leaves</tissue>
    </source>
</reference>
<accession>A0ACB9AUT6</accession>